<dbReference type="Pfam" id="PF00465">
    <property type="entry name" value="Fe-ADH"/>
    <property type="match status" value="1"/>
</dbReference>
<dbReference type="Gene3D" id="1.20.1090.10">
    <property type="entry name" value="Dehydroquinate synthase-like - alpha domain"/>
    <property type="match status" value="1"/>
</dbReference>
<comment type="caution">
    <text evidence="10">The sequence shown here is derived from an EMBL/GenBank/DDBJ whole genome shotgun (WGS) entry which is preliminary data.</text>
</comment>
<evidence type="ECO:0000256" key="7">
    <source>
        <dbReference type="ARBA" id="ARBA00040132"/>
    </source>
</evidence>
<evidence type="ECO:0000313" key="11">
    <source>
        <dbReference type="Proteomes" id="UP001597195"/>
    </source>
</evidence>
<comment type="catalytic activity">
    <reaction evidence="8">
        <text>glycerol + NAD(+) = dihydroxyacetone + NADH + H(+)</text>
        <dbReference type="Rhea" id="RHEA:13769"/>
        <dbReference type="ChEBI" id="CHEBI:15378"/>
        <dbReference type="ChEBI" id="CHEBI:16016"/>
        <dbReference type="ChEBI" id="CHEBI:17754"/>
        <dbReference type="ChEBI" id="CHEBI:57540"/>
        <dbReference type="ChEBI" id="CHEBI:57945"/>
        <dbReference type="EC" id="1.1.1.6"/>
    </reaction>
</comment>
<keyword evidence="2" id="KW-0479">Metal-binding</keyword>
<dbReference type="PANTHER" id="PTHR43616:SF5">
    <property type="entry name" value="GLYCEROL DEHYDROGENASE 1"/>
    <property type="match status" value="1"/>
</dbReference>
<proteinExistence type="inferred from homology"/>
<dbReference type="InterPro" id="IPR018211">
    <property type="entry name" value="ADH_Fe_CS"/>
</dbReference>
<gene>
    <name evidence="10" type="ORF">ACFQ5T_08630</name>
</gene>
<feature type="domain" description="Alcohol dehydrogenase iron-type/glycerol dehydrogenase GldA" evidence="9">
    <location>
        <begin position="8"/>
        <end position="153"/>
    </location>
</feature>
<dbReference type="PROSITE" id="PS00913">
    <property type="entry name" value="ADH_IRON_1"/>
    <property type="match status" value="1"/>
</dbReference>
<dbReference type="Gene3D" id="3.40.50.1970">
    <property type="match status" value="1"/>
</dbReference>
<evidence type="ECO:0000256" key="1">
    <source>
        <dbReference type="ARBA" id="ARBA00007358"/>
    </source>
</evidence>
<dbReference type="PANTHER" id="PTHR43616">
    <property type="entry name" value="GLYCEROL DEHYDROGENASE"/>
    <property type="match status" value="1"/>
</dbReference>
<reference evidence="11" key="1">
    <citation type="journal article" date="2019" name="Int. J. Syst. Evol. Microbiol.">
        <title>The Global Catalogue of Microorganisms (GCM) 10K type strain sequencing project: providing services to taxonomists for standard genome sequencing and annotation.</title>
        <authorList>
            <consortium name="The Broad Institute Genomics Platform"/>
            <consortium name="The Broad Institute Genome Sequencing Center for Infectious Disease"/>
            <person name="Wu L."/>
            <person name="Ma J."/>
        </authorList>
    </citation>
    <scope>NUCLEOTIDE SEQUENCE [LARGE SCALE GENOMIC DNA]</scope>
    <source>
        <strain evidence="11">CCM 8906</strain>
    </source>
</reference>
<evidence type="ECO:0000256" key="2">
    <source>
        <dbReference type="ARBA" id="ARBA00022723"/>
    </source>
</evidence>
<sequence>MITAFASPSTYVQGDQLLQHAARYIAPFGNRGLLIADDIVWELVGGQFYHHLTADGLKIEHIHFNGESSPEEIARIQAIGEARDAKFVIALGGGKTNDTTKAVGDQLHVPVVIVPTLASNDSPCTRLSVIYSPNGEFLKYQFYDKNPDLVLVDSTVIAGAPVRFLVDGIADALSTNVEAQTVARPRATTLLPLQTDQTADGLALAEKCESLLFKYTGQAVSAAADHVVTPALNHIIEANILLSGVGAESSGLAAAHSFQNGLTALSGDVHKLSHGQKVAFGTLLNLVLEGATDAEFQRYLDFEADLGLPTTLADLHLDEASDEDLMKVAKLTVQSGETIHNMGFPVSARDVFSAMKATDELSRQMQRRF</sequence>
<keyword evidence="11" id="KW-1185">Reference proteome</keyword>
<protein>
    <recommendedName>
        <fullName evidence="7">Glycerol dehydrogenase</fullName>
        <ecNumber evidence="6">1.1.1.6</ecNumber>
    </recommendedName>
</protein>
<dbReference type="RefSeq" id="WP_125701432.1">
    <property type="nucleotide sequence ID" value="NZ_JBHTOM010000012.1"/>
</dbReference>
<dbReference type="Proteomes" id="UP001597195">
    <property type="component" value="Unassembled WGS sequence"/>
</dbReference>
<comment type="similarity">
    <text evidence="1">Belongs to the iron-containing alcohol dehydrogenase family.</text>
</comment>
<dbReference type="InterPro" id="IPR001670">
    <property type="entry name" value="ADH_Fe/GldA"/>
</dbReference>
<evidence type="ECO:0000256" key="3">
    <source>
        <dbReference type="ARBA" id="ARBA00023002"/>
    </source>
</evidence>
<dbReference type="SUPFAM" id="SSF56796">
    <property type="entry name" value="Dehydroquinate synthase-like"/>
    <property type="match status" value="1"/>
</dbReference>
<dbReference type="NCBIfam" id="NF006941">
    <property type="entry name" value="PRK09423.1"/>
    <property type="match status" value="1"/>
</dbReference>
<keyword evidence="4" id="KW-0520">NAD</keyword>
<dbReference type="CDD" id="cd08170">
    <property type="entry name" value="GlyDH"/>
    <property type="match status" value="1"/>
</dbReference>
<evidence type="ECO:0000259" key="9">
    <source>
        <dbReference type="Pfam" id="PF00465"/>
    </source>
</evidence>
<evidence type="ECO:0000256" key="5">
    <source>
        <dbReference type="ARBA" id="ARBA00037918"/>
    </source>
</evidence>
<dbReference type="PIRSF" id="PIRSF000112">
    <property type="entry name" value="Glycerol_dehydrogenase"/>
    <property type="match status" value="1"/>
</dbReference>
<organism evidence="10 11">
    <name type="scientific">Levilactobacillus fuyuanensis</name>
    <dbReference type="NCBI Taxonomy" id="2486022"/>
    <lineage>
        <taxon>Bacteria</taxon>
        <taxon>Bacillati</taxon>
        <taxon>Bacillota</taxon>
        <taxon>Bacilli</taxon>
        <taxon>Lactobacillales</taxon>
        <taxon>Lactobacillaceae</taxon>
        <taxon>Levilactobacillus</taxon>
    </lineage>
</organism>
<evidence type="ECO:0000256" key="6">
    <source>
        <dbReference type="ARBA" id="ARBA00039147"/>
    </source>
</evidence>
<dbReference type="GO" id="GO:0008888">
    <property type="term" value="F:glycerol dehydrogenase (NAD+) activity"/>
    <property type="evidence" value="ECO:0007669"/>
    <property type="project" value="UniProtKB-EC"/>
</dbReference>
<evidence type="ECO:0000256" key="4">
    <source>
        <dbReference type="ARBA" id="ARBA00023027"/>
    </source>
</evidence>
<name>A0ABW4H4T9_9LACO</name>
<dbReference type="InterPro" id="IPR016205">
    <property type="entry name" value="Glycerol_DH"/>
</dbReference>
<accession>A0ABW4H4T9</accession>
<dbReference type="EC" id="1.1.1.6" evidence="6"/>
<keyword evidence="3 10" id="KW-0560">Oxidoreductase</keyword>
<evidence type="ECO:0000313" key="10">
    <source>
        <dbReference type="EMBL" id="MFD1549764.1"/>
    </source>
</evidence>
<dbReference type="EMBL" id="JBHTOM010000012">
    <property type="protein sequence ID" value="MFD1549764.1"/>
    <property type="molecule type" value="Genomic_DNA"/>
</dbReference>
<comment type="pathway">
    <text evidence="5">Polyol metabolism; glycerol fermentation; glycerone phosphate from glycerol (oxidative route): step 1/2.</text>
</comment>
<evidence type="ECO:0000256" key="8">
    <source>
        <dbReference type="ARBA" id="ARBA00049006"/>
    </source>
</evidence>